<feature type="transmembrane region" description="Helical" evidence="1">
    <location>
        <begin position="6"/>
        <end position="25"/>
    </location>
</feature>
<organism evidence="2">
    <name type="scientific">viral metagenome</name>
    <dbReference type="NCBI Taxonomy" id="1070528"/>
    <lineage>
        <taxon>unclassified sequences</taxon>
        <taxon>metagenomes</taxon>
        <taxon>organismal metagenomes</taxon>
    </lineage>
</organism>
<dbReference type="EMBL" id="MN740482">
    <property type="protein sequence ID" value="QHU29170.1"/>
    <property type="molecule type" value="Genomic_DNA"/>
</dbReference>
<protein>
    <submittedName>
        <fullName evidence="2">Uncharacterized protein</fullName>
    </submittedName>
</protein>
<sequence length="416" mass="45017">MEFVIYSLLFLVLIAFIGVIGYIIYDNYTYKNNLTTDLNTNFVDINQNFHSTSNILGRLDNKHTSNYNVLDDRIGNTSNLLNQQIYDANNLFNQQIGNTSNLLNQRIYDSSNLLDGSIKDVNRKSTTNFDTFGYNMNKYFAFNNTTVPFNDTNKKIFEYRTVAGDTNTRLDLITKTTATSGLTVNSDSNNGLEVCNKAGTNCFNMYGNDNDLYIYGKNTNNMNRNIYIGSNDKTNAPIRIENNIVKVNGENISTLRADVNTLRADVDALRSSSHTHTKVSAEAAVKIAKEAQTEALKKASEAVTAQTAAAEALVNATTAEDTAIATKGTADAEVARTAGVVSSAGTGATPEQRTAADNAVKAQTAAATNVITTGATKITAIETKGIADAEVEKTAAVKKSADAEVIRMEGILATFG</sequence>
<keyword evidence="1" id="KW-1133">Transmembrane helix</keyword>
<name>A0A6C0LFI4_9ZZZZ</name>
<evidence type="ECO:0000256" key="1">
    <source>
        <dbReference type="SAM" id="Phobius"/>
    </source>
</evidence>
<keyword evidence="1" id="KW-0812">Transmembrane</keyword>
<evidence type="ECO:0000313" key="2">
    <source>
        <dbReference type="EMBL" id="QHU29170.1"/>
    </source>
</evidence>
<keyword evidence="1" id="KW-0472">Membrane</keyword>
<proteinExistence type="predicted"/>
<accession>A0A6C0LFI4</accession>
<dbReference type="AlphaFoldDB" id="A0A6C0LFI4"/>
<reference evidence="2" key="1">
    <citation type="journal article" date="2020" name="Nature">
        <title>Giant virus diversity and host interactions through global metagenomics.</title>
        <authorList>
            <person name="Schulz F."/>
            <person name="Roux S."/>
            <person name="Paez-Espino D."/>
            <person name="Jungbluth S."/>
            <person name="Walsh D.A."/>
            <person name="Denef V.J."/>
            <person name="McMahon K.D."/>
            <person name="Konstantinidis K.T."/>
            <person name="Eloe-Fadrosh E.A."/>
            <person name="Kyrpides N.C."/>
            <person name="Woyke T."/>
        </authorList>
    </citation>
    <scope>NUCLEOTIDE SEQUENCE</scope>
    <source>
        <strain evidence="2">GVMAG-M-3300027804-47</strain>
    </source>
</reference>